<proteinExistence type="inferred from homology"/>
<dbReference type="PANTHER" id="PTHR47966:SF51">
    <property type="entry name" value="BETA-SITE APP-CLEAVING ENZYME, ISOFORM A-RELATED"/>
    <property type="match status" value="1"/>
</dbReference>
<evidence type="ECO:0000313" key="8">
    <source>
        <dbReference type="Proteomes" id="UP000298390"/>
    </source>
</evidence>
<evidence type="ECO:0000256" key="4">
    <source>
        <dbReference type="RuleBase" id="RU000454"/>
    </source>
</evidence>
<keyword evidence="2 4" id="KW-0064">Aspartyl protease</keyword>
<dbReference type="PRINTS" id="PR00792">
    <property type="entry name" value="PEPSIN"/>
</dbReference>
<dbReference type="InterPro" id="IPR021109">
    <property type="entry name" value="Peptidase_aspartic_dom_sf"/>
</dbReference>
<dbReference type="InterPro" id="IPR033121">
    <property type="entry name" value="PEPTIDASE_A1"/>
</dbReference>
<feature type="active site" evidence="3">
    <location>
        <position position="307"/>
    </location>
</feature>
<dbReference type="InterPro" id="IPR034164">
    <property type="entry name" value="Pepsin-like_dom"/>
</dbReference>
<dbReference type="EMBL" id="SEKV01000705">
    <property type="protein sequence ID" value="TFY54370.1"/>
    <property type="molecule type" value="Genomic_DNA"/>
</dbReference>
<dbReference type="InterPro" id="IPR001461">
    <property type="entry name" value="Aspartic_peptidase_A1"/>
</dbReference>
<dbReference type="InterPro" id="IPR001969">
    <property type="entry name" value="Aspartic_peptidase_AS"/>
</dbReference>
<keyword evidence="4" id="KW-0378">Hydrolase</keyword>
<gene>
    <name evidence="7" type="ORF">EVJ58_g8907</name>
</gene>
<dbReference type="CDD" id="cd05471">
    <property type="entry name" value="pepsin_like"/>
    <property type="match status" value="1"/>
</dbReference>
<keyword evidence="5" id="KW-0732">Signal</keyword>
<sequence>MFPKAALLTLALTFVASASPVFKDTQNGIRIPLQKRNTLTKADGSFDREAALRQKVKVQNKHRQNLMTIDSKVGLENFNQGAHVPELAVLPASLQKRQSASLTDQQNNLEWTGTVSIGTPAQDFTIDFDTGSADLWVPSSDCSGCQSQASYNANSSSTSKEQSGNFQIQYGDGSTASGPIYSDTVAVAGVSVTGQYLSAVTSETGDLVGGPNDGLMGMAFPTISQLKSDPYFWTAVDQKAVDQGVFAFKLSSSDSQLYIGGTDNSLYSGDIEYHDLSSSSQGFWQISGASAVVNNKSAVSNFDTIIDSGTTIAYGPPDAVKQFYAAIDGSSEYDSQNGYYSVPCDSIPTIAFSWGGNNWEISSDTFNLGTTSDGNCQGAIAAQDLGLGDNVWLLGDTLMRNVYTAFSVDNNAVGFASLS</sequence>
<evidence type="ECO:0000259" key="6">
    <source>
        <dbReference type="PROSITE" id="PS51767"/>
    </source>
</evidence>
<dbReference type="FunFam" id="2.40.70.10:FF:000008">
    <property type="entry name" value="Cathepsin D"/>
    <property type="match status" value="1"/>
</dbReference>
<protein>
    <recommendedName>
        <fullName evidence="6">Peptidase A1 domain-containing protein</fullName>
    </recommendedName>
</protein>
<keyword evidence="4" id="KW-0645">Protease</keyword>
<dbReference type="Pfam" id="PF00026">
    <property type="entry name" value="Asp"/>
    <property type="match status" value="1"/>
</dbReference>
<evidence type="ECO:0000256" key="5">
    <source>
        <dbReference type="SAM" id="SignalP"/>
    </source>
</evidence>
<evidence type="ECO:0000256" key="2">
    <source>
        <dbReference type="ARBA" id="ARBA00022750"/>
    </source>
</evidence>
<dbReference type="SUPFAM" id="SSF50630">
    <property type="entry name" value="Acid proteases"/>
    <property type="match status" value="1"/>
</dbReference>
<dbReference type="PROSITE" id="PS00141">
    <property type="entry name" value="ASP_PROTEASE"/>
    <property type="match status" value="1"/>
</dbReference>
<comment type="caution">
    <text evidence="7">The sequence shown here is derived from an EMBL/GenBank/DDBJ whole genome shotgun (WGS) entry which is preliminary data.</text>
</comment>
<dbReference type="STRING" id="34475.A0A4Y9XW65"/>
<dbReference type="PANTHER" id="PTHR47966">
    <property type="entry name" value="BETA-SITE APP-CLEAVING ENZYME, ISOFORM A-RELATED"/>
    <property type="match status" value="1"/>
</dbReference>
<reference evidence="7 8" key="1">
    <citation type="submission" date="2019-01" db="EMBL/GenBank/DDBJ databases">
        <title>Genome sequencing of the rare red list fungi Fomitopsis rosea.</title>
        <authorList>
            <person name="Buettner E."/>
            <person name="Kellner H."/>
        </authorList>
    </citation>
    <scope>NUCLEOTIDE SEQUENCE [LARGE SCALE GENOMIC DNA]</scope>
    <source>
        <strain evidence="7 8">DSM 105464</strain>
    </source>
</reference>
<dbReference type="GO" id="GO:0004190">
    <property type="term" value="F:aspartic-type endopeptidase activity"/>
    <property type="evidence" value="ECO:0007669"/>
    <property type="project" value="UniProtKB-KW"/>
</dbReference>
<evidence type="ECO:0000256" key="3">
    <source>
        <dbReference type="PIRSR" id="PIRSR601461-1"/>
    </source>
</evidence>
<evidence type="ECO:0000313" key="7">
    <source>
        <dbReference type="EMBL" id="TFY54370.1"/>
    </source>
</evidence>
<dbReference type="GO" id="GO:0006508">
    <property type="term" value="P:proteolysis"/>
    <property type="evidence" value="ECO:0007669"/>
    <property type="project" value="UniProtKB-KW"/>
</dbReference>
<comment type="similarity">
    <text evidence="1 4">Belongs to the peptidase A1 family.</text>
</comment>
<feature type="domain" description="Peptidase A1" evidence="6">
    <location>
        <begin position="111"/>
        <end position="416"/>
    </location>
</feature>
<feature type="active site" evidence="3">
    <location>
        <position position="129"/>
    </location>
</feature>
<accession>A0A4Y9XW65</accession>
<dbReference type="PROSITE" id="PS51767">
    <property type="entry name" value="PEPTIDASE_A1"/>
    <property type="match status" value="1"/>
</dbReference>
<feature type="chain" id="PRO_5021423579" description="Peptidase A1 domain-containing protein" evidence="5">
    <location>
        <begin position="19"/>
        <end position="419"/>
    </location>
</feature>
<dbReference type="AlphaFoldDB" id="A0A4Y9XW65"/>
<organism evidence="7 8">
    <name type="scientific">Rhodofomes roseus</name>
    <dbReference type="NCBI Taxonomy" id="34475"/>
    <lineage>
        <taxon>Eukaryota</taxon>
        <taxon>Fungi</taxon>
        <taxon>Dikarya</taxon>
        <taxon>Basidiomycota</taxon>
        <taxon>Agaricomycotina</taxon>
        <taxon>Agaricomycetes</taxon>
        <taxon>Polyporales</taxon>
        <taxon>Rhodofomes</taxon>
    </lineage>
</organism>
<name>A0A4Y9XW65_9APHY</name>
<feature type="signal peptide" evidence="5">
    <location>
        <begin position="1"/>
        <end position="18"/>
    </location>
</feature>
<evidence type="ECO:0000256" key="1">
    <source>
        <dbReference type="ARBA" id="ARBA00007447"/>
    </source>
</evidence>
<dbReference type="Gene3D" id="2.40.70.10">
    <property type="entry name" value="Acid Proteases"/>
    <property type="match status" value="2"/>
</dbReference>
<dbReference type="Proteomes" id="UP000298390">
    <property type="component" value="Unassembled WGS sequence"/>
</dbReference>